<gene>
    <name evidence="1" type="ORF">COX05_04655</name>
</gene>
<reference evidence="1 2" key="1">
    <citation type="submission" date="2017-09" db="EMBL/GenBank/DDBJ databases">
        <title>Depth-based differentiation of microbial function through sediment-hosted aquifers and enrichment of novel symbionts in the deep terrestrial subsurface.</title>
        <authorList>
            <person name="Probst A.J."/>
            <person name="Ladd B."/>
            <person name="Jarett J.K."/>
            <person name="Geller-Mcgrath D.E."/>
            <person name="Sieber C.M."/>
            <person name="Emerson J.B."/>
            <person name="Anantharaman K."/>
            <person name="Thomas B.C."/>
            <person name="Malmstrom R."/>
            <person name="Stieglmeier M."/>
            <person name="Klingl A."/>
            <person name="Woyke T."/>
            <person name="Ryan C.M."/>
            <person name="Banfield J.F."/>
        </authorList>
    </citation>
    <scope>NUCLEOTIDE SEQUENCE [LARGE SCALE GENOMIC DNA]</scope>
    <source>
        <strain evidence="1">CG22_combo_CG10-13_8_21_14_all_39_12</strain>
    </source>
</reference>
<organism evidence="1 2">
    <name type="scientific">candidate division WWE3 bacterium CG22_combo_CG10-13_8_21_14_all_39_12</name>
    <dbReference type="NCBI Taxonomy" id="1975094"/>
    <lineage>
        <taxon>Bacteria</taxon>
        <taxon>Katanobacteria</taxon>
    </lineage>
</organism>
<accession>A0A2H0BEP7</accession>
<name>A0A2H0BEP7_UNCKA</name>
<dbReference type="AlphaFoldDB" id="A0A2H0BEP7"/>
<evidence type="ECO:0000313" key="2">
    <source>
        <dbReference type="Proteomes" id="UP000228495"/>
    </source>
</evidence>
<protein>
    <submittedName>
        <fullName evidence="1">Uncharacterized protein</fullName>
    </submittedName>
</protein>
<comment type="caution">
    <text evidence="1">The sequence shown here is derived from an EMBL/GenBank/DDBJ whole genome shotgun (WGS) entry which is preliminary data.</text>
</comment>
<evidence type="ECO:0000313" key="1">
    <source>
        <dbReference type="EMBL" id="PIP56136.1"/>
    </source>
</evidence>
<proteinExistence type="predicted"/>
<dbReference type="Proteomes" id="UP000228495">
    <property type="component" value="Unassembled WGS sequence"/>
</dbReference>
<sequence>MAGILTHIIYAEKVRPRDGDFIVGASLADIDYLGVIERSKTHVDKDTYLHNPQGELNRLHNELTENASKSLFDGLIFHSLTEHLWAKGIWVDSDSKYFSKALKLWGDEILWDKLIDSAFISKAFAKYENKQLLKGVDMEAQRKWFKVLDIYLTQKSSKSFREKLANMIDMPKLVIDSINITIENELVNNEGVKEQLLKNLESSNSISIDSLIPQAQ</sequence>
<dbReference type="EMBL" id="PCSU01000081">
    <property type="protein sequence ID" value="PIP56136.1"/>
    <property type="molecule type" value="Genomic_DNA"/>
</dbReference>